<protein>
    <submittedName>
        <fullName evidence="2">Uncharacterized protein</fullName>
    </submittedName>
</protein>
<dbReference type="Proteomes" id="UP000232722">
    <property type="component" value="Unassembled WGS sequence"/>
</dbReference>
<feature type="compositionally biased region" description="Basic and acidic residues" evidence="1">
    <location>
        <begin position="10"/>
        <end position="20"/>
    </location>
</feature>
<reference evidence="2 3" key="1">
    <citation type="submission" date="2016-04" db="EMBL/GenBank/DDBJ databases">
        <title>Genome analyses suggest a sexual origin of heterokaryosis in a supposedly ancient asexual fungus.</title>
        <authorList>
            <person name="Ropars J."/>
            <person name="Sedzielewska K."/>
            <person name="Noel J."/>
            <person name="Charron P."/>
            <person name="Farinelli L."/>
            <person name="Marton T."/>
            <person name="Kruger M."/>
            <person name="Pelin A."/>
            <person name="Brachmann A."/>
            <person name="Corradi N."/>
        </authorList>
    </citation>
    <scope>NUCLEOTIDE SEQUENCE [LARGE SCALE GENOMIC DNA]</scope>
    <source>
        <strain evidence="2 3">A5</strain>
    </source>
</reference>
<dbReference type="VEuPathDB" id="FungiDB:FUN_018124"/>
<evidence type="ECO:0000313" key="3">
    <source>
        <dbReference type="Proteomes" id="UP000232722"/>
    </source>
</evidence>
<reference evidence="2 3" key="2">
    <citation type="submission" date="2017-09" db="EMBL/GenBank/DDBJ databases">
        <title>Extensive intraspecific genome diversity in a model arbuscular mycorrhizal fungus.</title>
        <authorList>
            <person name="Chen E.C."/>
            <person name="Morin E."/>
            <person name="Beaudet D."/>
            <person name="Noel J."/>
            <person name="Ndikumana S."/>
            <person name="Charron P."/>
            <person name="St-Onge C."/>
            <person name="Giorgi J."/>
            <person name="Grigoriev I.V."/>
            <person name="Roux C."/>
            <person name="Martin F.M."/>
            <person name="Corradi N."/>
        </authorList>
    </citation>
    <scope>NUCLEOTIDE SEQUENCE [LARGE SCALE GENOMIC DNA]</scope>
    <source>
        <strain evidence="2 3">A5</strain>
    </source>
</reference>
<dbReference type="EMBL" id="LLXJ01001888">
    <property type="protein sequence ID" value="PKC00373.1"/>
    <property type="molecule type" value="Genomic_DNA"/>
</dbReference>
<gene>
    <name evidence="2" type="ORF">RhiirA5_428279</name>
</gene>
<dbReference type="AlphaFoldDB" id="A0A2N0P0M9"/>
<comment type="caution">
    <text evidence="2">The sequence shown here is derived from an EMBL/GenBank/DDBJ whole genome shotgun (WGS) entry which is preliminary data.</text>
</comment>
<evidence type="ECO:0000256" key="1">
    <source>
        <dbReference type="SAM" id="MobiDB-lite"/>
    </source>
</evidence>
<sequence length="162" mass="18548">MPQTCGCNSTRKDESSQEKPKTKRGCGISALRLESLQEINRNTDDLENLLAPSRLRSRNSDLLTEVPRSRNSDISTLSTLIARRQSKNSLSMASHKFLEELKCLFLRVRNPLKCALEELKQVSQRDRKIGQFIQRKKTSMPETILPQKEDIDFIDEKKNDSG</sequence>
<proteinExistence type="predicted"/>
<feature type="region of interest" description="Disordered" evidence="1">
    <location>
        <begin position="1"/>
        <end position="24"/>
    </location>
</feature>
<dbReference type="VEuPathDB" id="FungiDB:RhiirFUN_012777"/>
<name>A0A2N0P0M9_9GLOM</name>
<organism evidence="2 3">
    <name type="scientific">Rhizophagus irregularis</name>
    <dbReference type="NCBI Taxonomy" id="588596"/>
    <lineage>
        <taxon>Eukaryota</taxon>
        <taxon>Fungi</taxon>
        <taxon>Fungi incertae sedis</taxon>
        <taxon>Mucoromycota</taxon>
        <taxon>Glomeromycotina</taxon>
        <taxon>Glomeromycetes</taxon>
        <taxon>Glomerales</taxon>
        <taxon>Glomeraceae</taxon>
        <taxon>Rhizophagus</taxon>
    </lineage>
</organism>
<accession>A0A2N0P0M9</accession>
<evidence type="ECO:0000313" key="2">
    <source>
        <dbReference type="EMBL" id="PKC00373.1"/>
    </source>
</evidence>